<accession>A0A364RI23</accession>
<sequence length="182" mass="19737">MKKILFALLAFVSLAATSCIENDEITPTKEFIEIDAATYNSNALGKDYPVLNRKPGEGRQVLTQGTTADPLISKSTGIIKLRVNLVARQSDVAQEFTYVVVPNETYTTATINGEAAVQGTHFKTSGKFTIPANSSFGYIELEILNSVEPLATEKLIVLEIQGNAKYSPNPTDKRVGILINKG</sequence>
<dbReference type="Proteomes" id="UP000251692">
    <property type="component" value="Unassembled WGS sequence"/>
</dbReference>
<comment type="caution">
    <text evidence="2">The sequence shown here is derived from an EMBL/GenBank/DDBJ whole genome shotgun (WGS) entry which is preliminary data.</text>
</comment>
<evidence type="ECO:0000313" key="2">
    <source>
        <dbReference type="EMBL" id="RAU83933.1"/>
    </source>
</evidence>
<reference evidence="2 3" key="1">
    <citation type="submission" date="2018-06" db="EMBL/GenBank/DDBJ databases">
        <authorList>
            <person name="Liu Z.-W."/>
        </authorList>
    </citation>
    <scope>NUCLEOTIDE SEQUENCE [LARGE SCALE GENOMIC DNA]</scope>
    <source>
        <strain evidence="2 3">2b14</strain>
    </source>
</reference>
<keyword evidence="3" id="KW-1185">Reference proteome</keyword>
<feature type="signal peptide" evidence="1">
    <location>
        <begin position="1"/>
        <end position="18"/>
    </location>
</feature>
<evidence type="ECO:0000313" key="3">
    <source>
        <dbReference type="Proteomes" id="UP000251692"/>
    </source>
</evidence>
<reference evidence="2 3" key="2">
    <citation type="submission" date="2018-07" db="EMBL/GenBank/DDBJ databases">
        <title>Pontibacter sp. 2b14 genomic sequence and assembly.</title>
        <authorList>
            <person name="Du Z.-J."/>
        </authorList>
    </citation>
    <scope>NUCLEOTIDE SEQUENCE [LARGE SCALE GENOMIC DNA]</scope>
    <source>
        <strain evidence="2 3">2b14</strain>
    </source>
</reference>
<feature type="chain" id="PRO_5016958782" description="DUF4843 domain-containing protein" evidence="1">
    <location>
        <begin position="19"/>
        <end position="182"/>
    </location>
</feature>
<gene>
    <name evidence="2" type="ORF">DP923_02380</name>
</gene>
<name>A0A364RI23_9BACT</name>
<dbReference type="PROSITE" id="PS51257">
    <property type="entry name" value="PROKAR_LIPOPROTEIN"/>
    <property type="match status" value="1"/>
</dbReference>
<dbReference type="OrthoDB" id="674388at2"/>
<proteinExistence type="predicted"/>
<protein>
    <recommendedName>
        <fullName evidence="4">DUF4843 domain-containing protein</fullName>
    </recommendedName>
</protein>
<dbReference type="AlphaFoldDB" id="A0A364RI23"/>
<dbReference type="RefSeq" id="WP_112303990.1">
    <property type="nucleotide sequence ID" value="NZ_QMDV01000001.1"/>
</dbReference>
<evidence type="ECO:0000256" key="1">
    <source>
        <dbReference type="SAM" id="SignalP"/>
    </source>
</evidence>
<organism evidence="2 3">
    <name type="scientific">Pontibacter arcticus</name>
    <dbReference type="NCBI Taxonomy" id="2080288"/>
    <lineage>
        <taxon>Bacteria</taxon>
        <taxon>Pseudomonadati</taxon>
        <taxon>Bacteroidota</taxon>
        <taxon>Cytophagia</taxon>
        <taxon>Cytophagales</taxon>
        <taxon>Hymenobacteraceae</taxon>
        <taxon>Pontibacter</taxon>
    </lineage>
</organism>
<keyword evidence="1" id="KW-0732">Signal</keyword>
<dbReference type="EMBL" id="QMDV01000001">
    <property type="protein sequence ID" value="RAU83933.1"/>
    <property type="molecule type" value="Genomic_DNA"/>
</dbReference>
<evidence type="ECO:0008006" key="4">
    <source>
        <dbReference type="Google" id="ProtNLM"/>
    </source>
</evidence>